<proteinExistence type="predicted"/>
<protein>
    <recommendedName>
        <fullName evidence="1">Peptidase S74 domain-containing protein</fullName>
    </recommendedName>
</protein>
<dbReference type="EMBL" id="LAZR01008613">
    <property type="protein sequence ID" value="KKM77638.1"/>
    <property type="molecule type" value="Genomic_DNA"/>
</dbReference>
<evidence type="ECO:0000259" key="1">
    <source>
        <dbReference type="Pfam" id="PF13884"/>
    </source>
</evidence>
<dbReference type="AlphaFoldDB" id="A0A0F9K6I9"/>
<reference evidence="2" key="1">
    <citation type="journal article" date="2015" name="Nature">
        <title>Complex archaea that bridge the gap between prokaryotes and eukaryotes.</title>
        <authorList>
            <person name="Spang A."/>
            <person name="Saw J.H."/>
            <person name="Jorgensen S.L."/>
            <person name="Zaremba-Niedzwiedzka K."/>
            <person name="Martijn J."/>
            <person name="Lind A.E."/>
            <person name="van Eijk R."/>
            <person name="Schleper C."/>
            <person name="Guy L."/>
            <person name="Ettema T.J."/>
        </authorList>
    </citation>
    <scope>NUCLEOTIDE SEQUENCE</scope>
</reference>
<organism evidence="2">
    <name type="scientific">marine sediment metagenome</name>
    <dbReference type="NCBI Taxonomy" id="412755"/>
    <lineage>
        <taxon>unclassified sequences</taxon>
        <taxon>metagenomes</taxon>
        <taxon>ecological metagenomes</taxon>
    </lineage>
</organism>
<evidence type="ECO:0000313" key="2">
    <source>
        <dbReference type="EMBL" id="KKM77638.1"/>
    </source>
</evidence>
<accession>A0A0F9K6I9</accession>
<name>A0A0F9K6I9_9ZZZZ</name>
<dbReference type="Pfam" id="PF13884">
    <property type="entry name" value="Peptidase_S74"/>
    <property type="match status" value="1"/>
</dbReference>
<sequence>MTLPGWGQNIAQFSINLADILDLNIVAPAAGHILIYDGNSWDNQPVSGDITITAAGLVEISPGVIVDADISATAEIAVSKLADGTARQVLETAADGVTVQWTSNVDLPGTLDVTLLATFDTAITLGEGTAQAGTDVYLARDNDGDLTLNALAGKGINLAIAGVDEIQYTTGAMAFQQATVLSTTVGDFTINTADQFIVLVPDEKVSAIKFQNSSVNFYTMDVQTTIQGTVAHQFDNADVELSNVAALSYRQILLRGYILNVTTDADDITAPGPFMLDVGTTTITSDTASTNFTDVVSSVRIAGLSAGTNVIFDNMAVLHIINGGGGGGTETVQHGIFIDDLTVGGSDYGLTLAGADTAAIWVKSADPIQLGTAGTATGNMNWQGATSGVVTMTVAAAAGTWTMTLPTAVGGAGEQLTDAAGNGITSWAAAASLREHKRDIQPWTRPQDALDAILGTRVYQFNYEDGKGTLDTDTRYVGVMADEAPWAMHYDGRIVNPVNMLGYMVLGFQAQETRFSTVEGRVEAVETAMDILRAQVVTLGATPEV</sequence>
<feature type="domain" description="Peptidase S74" evidence="1">
    <location>
        <begin position="434"/>
        <end position="484"/>
    </location>
</feature>
<comment type="caution">
    <text evidence="2">The sequence shown here is derived from an EMBL/GenBank/DDBJ whole genome shotgun (WGS) entry which is preliminary data.</text>
</comment>
<gene>
    <name evidence="2" type="ORF">LCGC14_1368000</name>
</gene>
<dbReference type="InterPro" id="IPR030392">
    <property type="entry name" value="S74_ICA"/>
</dbReference>